<feature type="domain" description="Protein kinase" evidence="2">
    <location>
        <begin position="19"/>
        <end position="356"/>
    </location>
</feature>
<keyword evidence="1" id="KW-0812">Transmembrane</keyword>
<evidence type="ECO:0000256" key="1">
    <source>
        <dbReference type="SAM" id="Phobius"/>
    </source>
</evidence>
<dbReference type="eggNOG" id="COG0515">
    <property type="taxonomic scope" value="Bacteria"/>
</dbReference>
<evidence type="ECO:0000313" key="4">
    <source>
        <dbReference type="Proteomes" id="UP000030066"/>
    </source>
</evidence>
<organism evidence="3 4">
    <name type="scientific">Candidatus Malacoplasma girerdii</name>
    <dbReference type="NCBI Taxonomy" id="1318617"/>
    <lineage>
        <taxon>Bacteria</taxon>
        <taxon>Bacillati</taxon>
        <taxon>Mycoplasmatota</taxon>
        <taxon>Mycoplasmoidales</taxon>
        <taxon>Mycoplasmoidaceae</taxon>
        <taxon>Malacoplasma</taxon>
    </lineage>
</organism>
<dbReference type="PANTHER" id="PTHR44167:SF24">
    <property type="entry name" value="SERINE_THREONINE-PROTEIN KINASE CHK2"/>
    <property type="match status" value="1"/>
</dbReference>
<dbReference type="AlphaFoldDB" id="A0A097SSS0"/>
<keyword evidence="1" id="KW-0472">Membrane</keyword>
<dbReference type="Pfam" id="PF00069">
    <property type="entry name" value="Pkinase"/>
    <property type="match status" value="1"/>
</dbReference>
<dbReference type="GO" id="GO:0004674">
    <property type="term" value="F:protein serine/threonine kinase activity"/>
    <property type="evidence" value="ECO:0007669"/>
    <property type="project" value="UniProtKB-KW"/>
</dbReference>
<dbReference type="InterPro" id="IPR000719">
    <property type="entry name" value="Prot_kinase_dom"/>
</dbReference>
<dbReference type="Gene3D" id="1.10.510.10">
    <property type="entry name" value="Transferase(Phosphotransferase) domain 1"/>
    <property type="match status" value="1"/>
</dbReference>
<dbReference type="HOGENOM" id="CLU_700090_0_0_14"/>
<dbReference type="Gene3D" id="3.30.200.20">
    <property type="entry name" value="Phosphorylase Kinase, domain 1"/>
    <property type="match status" value="1"/>
</dbReference>
<accession>A0A097SSS0</accession>
<dbReference type="CDD" id="cd14014">
    <property type="entry name" value="STKc_PknB_like"/>
    <property type="match status" value="1"/>
</dbReference>
<keyword evidence="1" id="KW-1133">Transmembrane helix</keyword>
<feature type="transmembrane region" description="Helical" evidence="1">
    <location>
        <begin position="355"/>
        <end position="378"/>
    </location>
</feature>
<keyword evidence="3" id="KW-0418">Kinase</keyword>
<dbReference type="PROSITE" id="PS50011">
    <property type="entry name" value="PROTEIN_KINASE_DOM"/>
    <property type="match status" value="1"/>
</dbReference>
<keyword evidence="4" id="KW-1185">Reference proteome</keyword>
<dbReference type="SUPFAM" id="SSF56112">
    <property type="entry name" value="Protein kinase-like (PK-like)"/>
    <property type="match status" value="1"/>
</dbReference>
<dbReference type="GO" id="GO:0005524">
    <property type="term" value="F:ATP binding"/>
    <property type="evidence" value="ECO:0007669"/>
    <property type="project" value="InterPro"/>
</dbReference>
<dbReference type="KEGG" id="mgj:MGM1_2640"/>
<dbReference type="SMART" id="SM00220">
    <property type="entry name" value="S_TKc"/>
    <property type="match status" value="1"/>
</dbReference>
<dbReference type="PROSITE" id="PS00108">
    <property type="entry name" value="PROTEIN_KINASE_ST"/>
    <property type="match status" value="1"/>
</dbReference>
<dbReference type="PANTHER" id="PTHR44167">
    <property type="entry name" value="OVARIAN-SPECIFIC SERINE/THREONINE-PROTEIN KINASE LOK-RELATED"/>
    <property type="match status" value="1"/>
</dbReference>
<dbReference type="InterPro" id="IPR011009">
    <property type="entry name" value="Kinase-like_dom_sf"/>
</dbReference>
<dbReference type="EMBL" id="CP007711">
    <property type="protein sequence ID" value="AIV03638.1"/>
    <property type="molecule type" value="Genomic_DNA"/>
</dbReference>
<sequence length="381" mass="44229">MEDKQELIFKEHDTVFDQYKIIKEIARGGMNSYIYLAEDLKNKNHLTGNCFVAIKVINRTSEMTIDDWNRFYDECVTSIRVSGLPNVIETYRVKKSEDDQNIIVVMEYVNGESLRSVLNKQGQLTLNEALFLFKKLLVALKSLYSFNHKIIHRDLKPENILLSKDRTELKLIDFGIASVINQTKKGISTKLITNESQLFGTYPYLSPDLLKALSTDNEEEKLSVINEQCDFFSIGIILYEMLTGNKPFVASDYTKEEVIQLPLKYDLPDLHRINPKIPLWIENVIFRCIASKPEDIKYRYNNIDEIINEVNQMIASPDLASQQHLLKPYRNRVMQNASFNIDKEKSKSKFYNAPWFFFSMAWLTGLLVLTAIILVIIYHVI</sequence>
<keyword evidence="3" id="KW-0723">Serine/threonine-protein kinase</keyword>
<dbReference type="InterPro" id="IPR008271">
    <property type="entry name" value="Ser/Thr_kinase_AS"/>
</dbReference>
<keyword evidence="3" id="KW-0808">Transferase</keyword>
<dbReference type="Proteomes" id="UP000030066">
    <property type="component" value="Chromosome"/>
</dbReference>
<name>A0A097SSS0_9BACT</name>
<evidence type="ECO:0000259" key="2">
    <source>
        <dbReference type="PROSITE" id="PS50011"/>
    </source>
</evidence>
<protein>
    <submittedName>
        <fullName evidence="3">Serine/threonine protein kinase</fullName>
    </submittedName>
</protein>
<dbReference type="STRING" id="1318617.MGM1_2640"/>
<evidence type="ECO:0000313" key="3">
    <source>
        <dbReference type="EMBL" id="AIV03638.1"/>
    </source>
</evidence>
<dbReference type="GO" id="GO:0005737">
    <property type="term" value="C:cytoplasm"/>
    <property type="evidence" value="ECO:0007669"/>
    <property type="project" value="TreeGrafter"/>
</dbReference>
<proteinExistence type="predicted"/>
<gene>
    <name evidence="3" type="ORF">MGM1_2640</name>
</gene>
<reference evidence="3 4" key="1">
    <citation type="journal article" date="2014" name="PLoS ONE">
        <title>An emerging Mycoplasma associated with trichomoniasis, vaginal infection and disease.</title>
        <authorList>
            <consortium name="Vaginal Microbiome Consortium"/>
            <person name="Fettweis J.M."/>
            <person name="Serrano M.G."/>
            <person name="Huang B."/>
            <person name="Brooks J.P."/>
            <person name="Glascock A.L."/>
            <person name="Sheth N.U."/>
            <person name="Strauss J.F.III."/>
            <person name="Jefferson K.K."/>
            <person name="Buck G.A."/>
        </authorList>
    </citation>
    <scope>NUCLEOTIDE SEQUENCE [LARGE SCALE GENOMIC DNA]</scope>
    <source>
        <strain evidence="3 4">VCU_M1</strain>
    </source>
</reference>